<comment type="caution">
    <text evidence="1">The sequence shown here is derived from an EMBL/GenBank/DDBJ whole genome shotgun (WGS) entry which is preliminary data.</text>
</comment>
<protein>
    <submittedName>
        <fullName evidence="1">Uncharacterized protein</fullName>
    </submittedName>
</protein>
<gene>
    <name evidence="1" type="ORF">MRB53_001008</name>
</gene>
<sequence length="183" mass="20292">MVSSSFGGAGLLLGDRTDEVSEIWVGFGSTAEEDSGMWVGFGSTVEEDSGIWVGFGSTVEEDSGIWMGFRSTVEEDSGIWVGIGSRVEVGPGGEGFVGEEEEKPWRRRREEGFWAVGEERLDFHGNGAVWMRLWDLEVEEKMIDAMNAINVASKRERREGDRSGWMVTVTGLWGFSMGFVFRV</sequence>
<keyword evidence="2" id="KW-1185">Reference proteome</keyword>
<name>A0ACC2MQS7_PERAE</name>
<dbReference type="EMBL" id="CM056809">
    <property type="protein sequence ID" value="KAJ8647985.1"/>
    <property type="molecule type" value="Genomic_DNA"/>
</dbReference>
<evidence type="ECO:0000313" key="1">
    <source>
        <dbReference type="EMBL" id="KAJ8647985.1"/>
    </source>
</evidence>
<dbReference type="Proteomes" id="UP001234297">
    <property type="component" value="Chromosome 1"/>
</dbReference>
<accession>A0ACC2MQS7</accession>
<organism evidence="1 2">
    <name type="scientific">Persea americana</name>
    <name type="common">Avocado</name>
    <dbReference type="NCBI Taxonomy" id="3435"/>
    <lineage>
        <taxon>Eukaryota</taxon>
        <taxon>Viridiplantae</taxon>
        <taxon>Streptophyta</taxon>
        <taxon>Embryophyta</taxon>
        <taxon>Tracheophyta</taxon>
        <taxon>Spermatophyta</taxon>
        <taxon>Magnoliopsida</taxon>
        <taxon>Magnoliidae</taxon>
        <taxon>Laurales</taxon>
        <taxon>Lauraceae</taxon>
        <taxon>Persea</taxon>
    </lineage>
</organism>
<reference evidence="1 2" key="1">
    <citation type="journal article" date="2022" name="Hortic Res">
        <title>A haplotype resolved chromosomal level avocado genome allows analysis of novel avocado genes.</title>
        <authorList>
            <person name="Nath O."/>
            <person name="Fletcher S.J."/>
            <person name="Hayward A."/>
            <person name="Shaw L.M."/>
            <person name="Masouleh A.K."/>
            <person name="Furtado A."/>
            <person name="Henry R.J."/>
            <person name="Mitter N."/>
        </authorList>
    </citation>
    <scope>NUCLEOTIDE SEQUENCE [LARGE SCALE GENOMIC DNA]</scope>
    <source>
        <strain evidence="2">cv. Hass</strain>
    </source>
</reference>
<evidence type="ECO:0000313" key="2">
    <source>
        <dbReference type="Proteomes" id="UP001234297"/>
    </source>
</evidence>
<proteinExistence type="predicted"/>